<comment type="caution">
    <text evidence="4">The sequence shown here is derived from an EMBL/GenBank/DDBJ whole genome shotgun (WGS) entry which is preliminary data.</text>
</comment>
<name>A0A4R1PVY9_9FIRM</name>
<comment type="subcellular location">
    <subcellularLocation>
        <location evidence="3">Cytoplasm</location>
    </subcellularLocation>
</comment>
<dbReference type="PANTHER" id="PTHR43213:SF5">
    <property type="entry name" value="BIFUNCTIONAL DTTP_UTP PYROPHOSPHATASE_METHYLTRANSFERASE PROTEIN-RELATED"/>
    <property type="match status" value="1"/>
</dbReference>
<keyword evidence="3" id="KW-0546">Nucleotide metabolism</keyword>
<dbReference type="Proteomes" id="UP000295063">
    <property type="component" value="Unassembled WGS sequence"/>
</dbReference>
<comment type="caution">
    <text evidence="3">Lacks conserved residue(s) required for the propagation of feature annotation.</text>
</comment>
<dbReference type="GO" id="GO:0009117">
    <property type="term" value="P:nucleotide metabolic process"/>
    <property type="evidence" value="ECO:0007669"/>
    <property type="project" value="UniProtKB-KW"/>
</dbReference>
<evidence type="ECO:0000313" key="5">
    <source>
        <dbReference type="Proteomes" id="UP000295063"/>
    </source>
</evidence>
<dbReference type="EC" id="3.6.1.9" evidence="3"/>
<dbReference type="OrthoDB" id="9807767at2"/>
<dbReference type="GO" id="GO:0005737">
    <property type="term" value="C:cytoplasm"/>
    <property type="evidence" value="ECO:0007669"/>
    <property type="project" value="UniProtKB-SubCell"/>
</dbReference>
<dbReference type="Gene3D" id="3.90.950.10">
    <property type="match status" value="1"/>
</dbReference>
<comment type="cofactor">
    <cofactor evidence="1 3">
        <name>a divalent metal cation</name>
        <dbReference type="ChEBI" id="CHEBI:60240"/>
    </cofactor>
</comment>
<comment type="catalytic activity">
    <reaction evidence="3">
        <text>UTP + H2O = UMP + diphosphate + H(+)</text>
        <dbReference type="Rhea" id="RHEA:29395"/>
        <dbReference type="ChEBI" id="CHEBI:15377"/>
        <dbReference type="ChEBI" id="CHEBI:15378"/>
        <dbReference type="ChEBI" id="CHEBI:33019"/>
        <dbReference type="ChEBI" id="CHEBI:46398"/>
        <dbReference type="ChEBI" id="CHEBI:57865"/>
        <dbReference type="EC" id="3.6.1.9"/>
    </reaction>
</comment>
<dbReference type="HAMAP" id="MF_00528">
    <property type="entry name" value="Maf"/>
    <property type="match status" value="1"/>
</dbReference>
<dbReference type="InterPro" id="IPR003697">
    <property type="entry name" value="Maf-like"/>
</dbReference>
<dbReference type="InterPro" id="IPR029001">
    <property type="entry name" value="ITPase-like_fam"/>
</dbReference>
<dbReference type="GO" id="GO:0036221">
    <property type="term" value="F:UTP diphosphatase activity"/>
    <property type="evidence" value="ECO:0007669"/>
    <property type="project" value="RHEA"/>
</dbReference>
<keyword evidence="3" id="KW-0963">Cytoplasm</keyword>
<dbReference type="PANTHER" id="PTHR43213">
    <property type="entry name" value="BIFUNCTIONAL DTTP/UTP PYROPHOSPHATASE/METHYLTRANSFERASE PROTEIN-RELATED"/>
    <property type="match status" value="1"/>
</dbReference>
<comment type="similarity">
    <text evidence="3">Belongs to the Maf family. YhdE subfamily.</text>
</comment>
<sequence>MAIILASASPRRQQLLEQIGCAFVVMASDFSEDNTLDLPAAELAVMQAKAKALAVAEKANAGDIVIGADTIVVLDGQVFGKPVDKEDACRMLTSLSGRKHQVITGLAVVQGNRVVTDYAMTAVQFRTLSATEIERYIATGEPEDKAGAYAIQGVGALLVENICGCYTNIVGLPLVTLARLMSEVGVVLL</sequence>
<reference evidence="4 5" key="1">
    <citation type="submission" date="2019-03" db="EMBL/GenBank/DDBJ databases">
        <title>Genomic Encyclopedia of Type Strains, Phase IV (KMG-IV): sequencing the most valuable type-strain genomes for metagenomic binning, comparative biology and taxonomic classification.</title>
        <authorList>
            <person name="Goeker M."/>
        </authorList>
    </citation>
    <scope>NUCLEOTIDE SEQUENCE [LARGE SCALE GENOMIC DNA]</scope>
    <source>
        <strain evidence="4 5">DSM 15969</strain>
    </source>
</reference>
<evidence type="ECO:0000313" key="4">
    <source>
        <dbReference type="EMBL" id="TCL36486.1"/>
    </source>
</evidence>
<comment type="function">
    <text evidence="3">Nucleoside triphosphate pyrophosphatase that hydrolyzes dTTP and UTP. May have a dual role in cell division arrest and in preventing the incorporation of modified nucleotides into cellular nucleic acids.</text>
</comment>
<evidence type="ECO:0000256" key="3">
    <source>
        <dbReference type="HAMAP-Rule" id="MF_00528"/>
    </source>
</evidence>
<protein>
    <recommendedName>
        <fullName evidence="3">dTTP/UTP pyrophosphatase</fullName>
        <shortName evidence="3">dTTPase/UTPase</shortName>
        <ecNumber evidence="3">3.6.1.9</ecNumber>
    </recommendedName>
    <alternativeName>
        <fullName evidence="3">Nucleoside triphosphate pyrophosphatase</fullName>
    </alternativeName>
    <alternativeName>
        <fullName evidence="3">Nucleotide pyrophosphatase</fullName>
        <shortName evidence="3">Nucleotide PPase</shortName>
    </alternativeName>
</protein>
<gene>
    <name evidence="4" type="ORF">EV210_108126</name>
</gene>
<keyword evidence="5" id="KW-1185">Reference proteome</keyword>
<dbReference type="NCBIfam" id="TIGR00172">
    <property type="entry name" value="maf"/>
    <property type="match status" value="1"/>
</dbReference>
<dbReference type="AlphaFoldDB" id="A0A4R1PVY9"/>
<accession>A0A4R1PVY9</accession>
<dbReference type="GO" id="GO:0036218">
    <property type="term" value="F:dTTP diphosphatase activity"/>
    <property type="evidence" value="ECO:0007669"/>
    <property type="project" value="RHEA"/>
</dbReference>
<feature type="active site" description="Proton acceptor" evidence="3">
    <location>
        <position position="69"/>
    </location>
</feature>
<dbReference type="PIRSF" id="PIRSF006305">
    <property type="entry name" value="Maf"/>
    <property type="match status" value="1"/>
</dbReference>
<comment type="catalytic activity">
    <reaction evidence="3">
        <text>dTTP + H2O = dTMP + diphosphate + H(+)</text>
        <dbReference type="Rhea" id="RHEA:28534"/>
        <dbReference type="ChEBI" id="CHEBI:15377"/>
        <dbReference type="ChEBI" id="CHEBI:15378"/>
        <dbReference type="ChEBI" id="CHEBI:33019"/>
        <dbReference type="ChEBI" id="CHEBI:37568"/>
        <dbReference type="ChEBI" id="CHEBI:63528"/>
        <dbReference type="EC" id="3.6.1.9"/>
    </reaction>
</comment>
<evidence type="ECO:0000256" key="1">
    <source>
        <dbReference type="ARBA" id="ARBA00001968"/>
    </source>
</evidence>
<organism evidence="4 5">
    <name type="scientific">Anaerospora hongkongensis</name>
    <dbReference type="NCBI Taxonomy" id="244830"/>
    <lineage>
        <taxon>Bacteria</taxon>
        <taxon>Bacillati</taxon>
        <taxon>Bacillota</taxon>
        <taxon>Negativicutes</taxon>
        <taxon>Selenomonadales</taxon>
        <taxon>Sporomusaceae</taxon>
        <taxon>Anaerospora</taxon>
    </lineage>
</organism>
<dbReference type="RefSeq" id="WP_132081203.1">
    <property type="nucleotide sequence ID" value="NZ_DAMAKO010000001.1"/>
</dbReference>
<dbReference type="EMBL" id="SLUI01000008">
    <property type="protein sequence ID" value="TCL36486.1"/>
    <property type="molecule type" value="Genomic_DNA"/>
</dbReference>
<dbReference type="CDD" id="cd00555">
    <property type="entry name" value="Maf"/>
    <property type="match status" value="1"/>
</dbReference>
<keyword evidence="2 3" id="KW-0378">Hydrolase</keyword>
<feature type="site" description="Important for substrate specificity" evidence="3">
    <location>
        <position position="70"/>
    </location>
</feature>
<dbReference type="Pfam" id="PF02545">
    <property type="entry name" value="Maf"/>
    <property type="match status" value="1"/>
</dbReference>
<proteinExistence type="inferred from homology"/>
<dbReference type="SUPFAM" id="SSF52972">
    <property type="entry name" value="ITPase-like"/>
    <property type="match status" value="1"/>
</dbReference>
<feature type="site" description="Important for substrate specificity" evidence="3">
    <location>
        <position position="11"/>
    </location>
</feature>
<feature type="site" description="Important for substrate specificity" evidence="3">
    <location>
        <position position="152"/>
    </location>
</feature>
<evidence type="ECO:0000256" key="2">
    <source>
        <dbReference type="ARBA" id="ARBA00022801"/>
    </source>
</evidence>